<dbReference type="PROSITE" id="PS00518">
    <property type="entry name" value="ZF_RING_1"/>
    <property type="match status" value="1"/>
</dbReference>
<dbReference type="AlphaFoldDB" id="A0A6P7SL78"/>
<dbReference type="RefSeq" id="XP_029639054.1">
    <property type="nucleotide sequence ID" value="XM_029783194.2"/>
</dbReference>
<dbReference type="Proteomes" id="UP000515154">
    <property type="component" value="Linkage group LG7"/>
</dbReference>
<dbReference type="PANTHER" id="PTHR25462:SF296">
    <property type="entry name" value="MEIOTIC P26, ISOFORM F"/>
    <property type="match status" value="1"/>
</dbReference>
<evidence type="ECO:0000313" key="2">
    <source>
        <dbReference type="RefSeq" id="XP_029639054.1"/>
    </source>
</evidence>
<dbReference type="SUPFAM" id="SSF57850">
    <property type="entry name" value="RING/U-box"/>
    <property type="match status" value="1"/>
</dbReference>
<sequence length="423" mass="49391">MVCFSITMLAAMNEDNAVLSGRNLIIDESSFEENFLRCMICREKFSKQEHLPKFLQCNHTFCLLCLKNVLKHANNNSQTLRPDKNILRCPTCRKETCLPYHSVDSLPTDHRIIQMMDFLSVQQTDLRLKSQCMKHGNQPVYFFCSKCRLPVCQDCTIFDHNEQDGHIITDLKTELESSAERFTEIGKRCQECIKSAREMINGHTTASKRLDVIEKQIKCIIKETFIEYRLLLEKREKALAEKATEMIREQKSKKDSRFEEPDLTEDSLERHKRSFPKVRRGSNDMFRFFNIEKEIDSIIKKDEATDSDDTDDKHSQTTSLERYNEVQLTDELNSLDQVIMQLDPTLKNPLHTMEPPRASKFEDRGVVTYPARDAESGEHLNMTMKEKLESYENWISQAATLERRRTLLTSVKQDNRQQQGEVI</sequence>
<evidence type="ECO:0000313" key="1">
    <source>
        <dbReference type="Proteomes" id="UP000515154"/>
    </source>
</evidence>
<dbReference type="KEGG" id="osn:115214133"/>
<dbReference type="InterPro" id="IPR013083">
    <property type="entry name" value="Znf_RING/FYVE/PHD"/>
</dbReference>
<dbReference type="PANTHER" id="PTHR25462">
    <property type="entry name" value="BONUS, ISOFORM C-RELATED"/>
    <property type="match status" value="1"/>
</dbReference>
<organism evidence="1 2">
    <name type="scientific">Octopus sinensis</name>
    <name type="common">East Asian common octopus</name>
    <dbReference type="NCBI Taxonomy" id="2607531"/>
    <lineage>
        <taxon>Eukaryota</taxon>
        <taxon>Metazoa</taxon>
        <taxon>Spiralia</taxon>
        <taxon>Lophotrochozoa</taxon>
        <taxon>Mollusca</taxon>
        <taxon>Cephalopoda</taxon>
        <taxon>Coleoidea</taxon>
        <taxon>Octopodiformes</taxon>
        <taxon>Octopoda</taxon>
        <taxon>Incirrata</taxon>
        <taxon>Octopodidae</taxon>
        <taxon>Octopus</taxon>
    </lineage>
</organism>
<dbReference type="InterPro" id="IPR001841">
    <property type="entry name" value="Znf_RING"/>
</dbReference>
<name>A0A6P7SL78_9MOLL</name>
<dbReference type="PROSITE" id="PS50119">
    <property type="entry name" value="ZF_BBOX"/>
    <property type="match status" value="1"/>
</dbReference>
<keyword evidence="1" id="KW-1185">Reference proteome</keyword>
<dbReference type="Pfam" id="PF13639">
    <property type="entry name" value="zf-RING_2"/>
    <property type="match status" value="1"/>
</dbReference>
<proteinExistence type="predicted"/>
<dbReference type="SUPFAM" id="SSF57845">
    <property type="entry name" value="B-box zinc-binding domain"/>
    <property type="match status" value="1"/>
</dbReference>
<dbReference type="GO" id="GO:0008270">
    <property type="term" value="F:zinc ion binding"/>
    <property type="evidence" value="ECO:0007669"/>
    <property type="project" value="UniProtKB-KW"/>
</dbReference>
<dbReference type="InterPro" id="IPR047153">
    <property type="entry name" value="TRIM45/56/19-like"/>
</dbReference>
<accession>A0A6P7SL78</accession>
<dbReference type="PROSITE" id="PS50089">
    <property type="entry name" value="ZF_RING_2"/>
    <property type="match status" value="1"/>
</dbReference>
<dbReference type="Gene3D" id="3.30.40.10">
    <property type="entry name" value="Zinc/RING finger domain, C3HC4 (zinc finger)"/>
    <property type="match status" value="1"/>
</dbReference>
<dbReference type="InterPro" id="IPR000315">
    <property type="entry name" value="Znf_B-box"/>
</dbReference>
<dbReference type="Pfam" id="PF00643">
    <property type="entry name" value="zf-B_box"/>
    <property type="match status" value="1"/>
</dbReference>
<reference evidence="2" key="1">
    <citation type="submission" date="2025-08" db="UniProtKB">
        <authorList>
            <consortium name="RefSeq"/>
        </authorList>
    </citation>
    <scope>IDENTIFICATION</scope>
</reference>
<dbReference type="SMART" id="SM00184">
    <property type="entry name" value="RING"/>
    <property type="match status" value="1"/>
</dbReference>
<gene>
    <name evidence="2" type="primary">LOC115214133</name>
</gene>
<protein>
    <submittedName>
        <fullName evidence="2">Tripartite motif-containing protein 59-like</fullName>
    </submittedName>
</protein>
<dbReference type="InterPro" id="IPR017907">
    <property type="entry name" value="Znf_RING_CS"/>
</dbReference>
<dbReference type="Gene3D" id="3.30.160.60">
    <property type="entry name" value="Classic Zinc Finger"/>
    <property type="match status" value="1"/>
</dbReference>